<name>A0A0D0CXV0_9AGAR</name>
<keyword evidence="5" id="KW-1185">Reference proteome</keyword>
<evidence type="ECO:0000259" key="3">
    <source>
        <dbReference type="PROSITE" id="PS50157"/>
    </source>
</evidence>
<dbReference type="OrthoDB" id="8117402at2759"/>
<protein>
    <recommendedName>
        <fullName evidence="3">C2H2-type domain-containing protein</fullName>
    </recommendedName>
</protein>
<evidence type="ECO:0000256" key="1">
    <source>
        <dbReference type="PROSITE-ProRule" id="PRU00042"/>
    </source>
</evidence>
<dbReference type="SMART" id="SM00355">
    <property type="entry name" value="ZnF_C2H2"/>
    <property type="match status" value="2"/>
</dbReference>
<evidence type="ECO:0000313" key="5">
    <source>
        <dbReference type="Proteomes" id="UP000053593"/>
    </source>
</evidence>
<evidence type="ECO:0000313" key="4">
    <source>
        <dbReference type="EMBL" id="KIK61098.1"/>
    </source>
</evidence>
<feature type="region of interest" description="Disordered" evidence="2">
    <location>
        <begin position="384"/>
        <end position="403"/>
    </location>
</feature>
<reference evidence="4 5" key="1">
    <citation type="submission" date="2014-04" db="EMBL/GenBank/DDBJ databases">
        <title>Evolutionary Origins and Diversification of the Mycorrhizal Mutualists.</title>
        <authorList>
            <consortium name="DOE Joint Genome Institute"/>
            <consortium name="Mycorrhizal Genomics Consortium"/>
            <person name="Kohler A."/>
            <person name="Kuo A."/>
            <person name="Nagy L.G."/>
            <person name="Floudas D."/>
            <person name="Copeland A."/>
            <person name="Barry K.W."/>
            <person name="Cichocki N."/>
            <person name="Veneault-Fourrey C."/>
            <person name="LaButti K."/>
            <person name="Lindquist E.A."/>
            <person name="Lipzen A."/>
            <person name="Lundell T."/>
            <person name="Morin E."/>
            <person name="Murat C."/>
            <person name="Riley R."/>
            <person name="Ohm R."/>
            <person name="Sun H."/>
            <person name="Tunlid A."/>
            <person name="Henrissat B."/>
            <person name="Grigoriev I.V."/>
            <person name="Hibbett D.S."/>
            <person name="Martin F."/>
        </authorList>
    </citation>
    <scope>NUCLEOTIDE SEQUENCE [LARGE SCALE GENOMIC DNA]</scope>
    <source>
        <strain evidence="4 5">FD-317 M1</strain>
    </source>
</reference>
<keyword evidence="1" id="KW-0479">Metal-binding</keyword>
<feature type="domain" description="C2H2-type" evidence="3">
    <location>
        <begin position="331"/>
        <end position="360"/>
    </location>
</feature>
<dbReference type="Proteomes" id="UP000053593">
    <property type="component" value="Unassembled WGS sequence"/>
</dbReference>
<evidence type="ECO:0000256" key="2">
    <source>
        <dbReference type="SAM" id="MobiDB-lite"/>
    </source>
</evidence>
<dbReference type="GO" id="GO:0008270">
    <property type="term" value="F:zinc ion binding"/>
    <property type="evidence" value="ECO:0007669"/>
    <property type="project" value="UniProtKB-KW"/>
</dbReference>
<gene>
    <name evidence="4" type="ORF">GYMLUDRAFT_73514</name>
</gene>
<proteinExistence type="predicted"/>
<dbReference type="AlphaFoldDB" id="A0A0D0CXV0"/>
<dbReference type="EMBL" id="KN834772">
    <property type="protein sequence ID" value="KIK61098.1"/>
    <property type="molecule type" value="Genomic_DNA"/>
</dbReference>
<sequence>MLTGSSEQQETGDRHNEFRATPSDDVLSSLNRTGDPEGSGSDSQLALNISYRGTFNSDRHAFAGFGGESTVITGFHRSLYRGLQGQNTDMLTETMDVDQQGTIKAPLDNMYFVDDAFARTIDDGYMMESDERATDNEAQLAANSENTFTAHVHGFSRVHQGVTISRKLSKRNISTLDASVSDSYLSLSRHVPSKRTDNGSMSRDTSCILCPNQRAPEIYPEVECGSSSNFGVVPTKLSPSLPFGIGNFGNDGSMWTIDHGYTLNIIDFGQQRAGNEVPNFPIPGALSLTIHPLPSWTECLIMEDGQKCSERLTTENYREHFAQDHKKDNLFQCRWNGCGMILAARHRLLTHLETHSELDHIRQKFCCSYPGCCRQFSRKDGLTRHEKAKHIDSHRDGRERSNG</sequence>
<keyword evidence="1" id="KW-0862">Zinc</keyword>
<dbReference type="HOGENOM" id="CLU_683449_0_0_1"/>
<feature type="region of interest" description="Disordered" evidence="2">
    <location>
        <begin position="1"/>
        <end position="44"/>
    </location>
</feature>
<accession>A0A0D0CXV0</accession>
<dbReference type="InterPro" id="IPR013087">
    <property type="entry name" value="Znf_C2H2_type"/>
</dbReference>
<dbReference type="PROSITE" id="PS00028">
    <property type="entry name" value="ZINC_FINGER_C2H2_1"/>
    <property type="match status" value="2"/>
</dbReference>
<keyword evidence="1" id="KW-0863">Zinc-finger</keyword>
<organism evidence="4 5">
    <name type="scientific">Collybiopsis luxurians FD-317 M1</name>
    <dbReference type="NCBI Taxonomy" id="944289"/>
    <lineage>
        <taxon>Eukaryota</taxon>
        <taxon>Fungi</taxon>
        <taxon>Dikarya</taxon>
        <taxon>Basidiomycota</taxon>
        <taxon>Agaricomycotina</taxon>
        <taxon>Agaricomycetes</taxon>
        <taxon>Agaricomycetidae</taxon>
        <taxon>Agaricales</taxon>
        <taxon>Marasmiineae</taxon>
        <taxon>Omphalotaceae</taxon>
        <taxon>Collybiopsis</taxon>
        <taxon>Collybiopsis luxurians</taxon>
    </lineage>
</organism>
<feature type="domain" description="C2H2-type" evidence="3">
    <location>
        <begin position="365"/>
        <end position="395"/>
    </location>
</feature>
<dbReference type="Gene3D" id="3.30.160.60">
    <property type="entry name" value="Classic Zinc Finger"/>
    <property type="match status" value="1"/>
</dbReference>
<dbReference type="PROSITE" id="PS50157">
    <property type="entry name" value="ZINC_FINGER_C2H2_2"/>
    <property type="match status" value="2"/>
</dbReference>